<dbReference type="Gene3D" id="2.60.40.10">
    <property type="entry name" value="Immunoglobulins"/>
    <property type="match status" value="1"/>
</dbReference>
<dbReference type="InterPro" id="IPR036179">
    <property type="entry name" value="Ig-like_dom_sf"/>
</dbReference>
<dbReference type="AlphaFoldDB" id="A0A8B9QBJ9"/>
<evidence type="ECO:0000313" key="4">
    <source>
        <dbReference type="Proteomes" id="UP000694424"/>
    </source>
</evidence>
<keyword evidence="1" id="KW-0472">Membrane</keyword>
<sequence>LVLPAWTFYVICVLCISTDYITIKQSPSTAYVKYGSSAPLSCTFDFKSLSEAEFEAYQHMQVLNDTQKKLTLSSEQAPAVTKANFSKDNRKCKFDGNFLSGIVFLEVKNLQPRDKEVYRCQAAHPIPPPYLEASSNGTYVYDTKFVICIAIVASCIFVTVSAMLVHALISVLFSLHCIFSLCEGKTRVSTQLKKY</sequence>
<dbReference type="PROSITE" id="PS00290">
    <property type="entry name" value="IG_MHC"/>
    <property type="match status" value="1"/>
</dbReference>
<dbReference type="InterPro" id="IPR013783">
    <property type="entry name" value="Ig-like_fold"/>
</dbReference>
<dbReference type="SUPFAM" id="SSF48726">
    <property type="entry name" value="Immunoglobulin"/>
    <property type="match status" value="1"/>
</dbReference>
<keyword evidence="2" id="KW-0732">Signal</keyword>
<name>A0A8B9QBJ9_APTOW</name>
<reference evidence="3" key="2">
    <citation type="submission" date="2025-09" db="UniProtKB">
        <authorList>
            <consortium name="Ensembl"/>
        </authorList>
    </citation>
    <scope>IDENTIFICATION</scope>
</reference>
<feature type="signal peptide" evidence="2">
    <location>
        <begin position="1"/>
        <end position="15"/>
    </location>
</feature>
<protein>
    <submittedName>
        <fullName evidence="3">Uncharacterized protein</fullName>
    </submittedName>
</protein>
<keyword evidence="1" id="KW-1133">Transmembrane helix</keyword>
<dbReference type="Proteomes" id="UP000694424">
    <property type="component" value="Unplaced"/>
</dbReference>
<organism evidence="3 4">
    <name type="scientific">Apteryx owenii</name>
    <name type="common">Little spotted kiwi</name>
    <dbReference type="NCBI Taxonomy" id="8824"/>
    <lineage>
        <taxon>Eukaryota</taxon>
        <taxon>Metazoa</taxon>
        <taxon>Chordata</taxon>
        <taxon>Craniata</taxon>
        <taxon>Vertebrata</taxon>
        <taxon>Euteleostomi</taxon>
        <taxon>Archelosauria</taxon>
        <taxon>Archosauria</taxon>
        <taxon>Dinosauria</taxon>
        <taxon>Saurischia</taxon>
        <taxon>Theropoda</taxon>
        <taxon>Coelurosauria</taxon>
        <taxon>Aves</taxon>
        <taxon>Palaeognathae</taxon>
        <taxon>Apterygiformes</taxon>
        <taxon>Apterygidae</taxon>
        <taxon>Apteryx</taxon>
    </lineage>
</organism>
<reference evidence="3" key="1">
    <citation type="submission" date="2025-08" db="UniProtKB">
        <authorList>
            <consortium name="Ensembl"/>
        </authorList>
    </citation>
    <scope>IDENTIFICATION</scope>
</reference>
<accession>A0A8B9QBJ9</accession>
<feature type="transmembrane region" description="Helical" evidence="1">
    <location>
        <begin position="145"/>
        <end position="173"/>
    </location>
</feature>
<feature type="chain" id="PRO_5034496019" evidence="2">
    <location>
        <begin position="16"/>
        <end position="195"/>
    </location>
</feature>
<keyword evidence="4" id="KW-1185">Reference proteome</keyword>
<evidence type="ECO:0000313" key="3">
    <source>
        <dbReference type="Ensembl" id="ENSAOWP00000022188.1"/>
    </source>
</evidence>
<dbReference type="Ensembl" id="ENSAOWT00000025143.1">
    <property type="protein sequence ID" value="ENSAOWP00000022188.1"/>
    <property type="gene ID" value="ENSAOWG00000015008.1"/>
</dbReference>
<proteinExistence type="predicted"/>
<keyword evidence="1" id="KW-0812">Transmembrane</keyword>
<evidence type="ECO:0000256" key="1">
    <source>
        <dbReference type="SAM" id="Phobius"/>
    </source>
</evidence>
<evidence type="ECO:0000256" key="2">
    <source>
        <dbReference type="SAM" id="SignalP"/>
    </source>
</evidence>
<dbReference type="InterPro" id="IPR003006">
    <property type="entry name" value="Ig/MHC_CS"/>
</dbReference>
<feature type="transmembrane region" description="Helical" evidence="1">
    <location>
        <begin position="6"/>
        <end position="23"/>
    </location>
</feature>